<dbReference type="EMBL" id="VSSQ01119106">
    <property type="protein sequence ID" value="MPN52731.1"/>
    <property type="molecule type" value="Genomic_DNA"/>
</dbReference>
<sequence length="63" mass="7058">MFKAEDFIFEPVDEAQVMAEYTADCSNAGRSCCCTRSCTQNGLYASEEEWGQFLELNAGVVQY</sequence>
<gene>
    <name evidence="1" type="ORF">SDC9_200393</name>
</gene>
<protein>
    <submittedName>
        <fullName evidence="1">Uncharacterized protein</fullName>
    </submittedName>
</protein>
<accession>A0A645IN47</accession>
<reference evidence="1" key="1">
    <citation type="submission" date="2019-08" db="EMBL/GenBank/DDBJ databases">
        <authorList>
            <person name="Kucharzyk K."/>
            <person name="Murdoch R.W."/>
            <person name="Higgins S."/>
            <person name="Loffler F."/>
        </authorList>
    </citation>
    <scope>NUCLEOTIDE SEQUENCE</scope>
</reference>
<comment type="caution">
    <text evidence="1">The sequence shown here is derived from an EMBL/GenBank/DDBJ whole genome shotgun (WGS) entry which is preliminary data.</text>
</comment>
<evidence type="ECO:0000313" key="1">
    <source>
        <dbReference type="EMBL" id="MPN52731.1"/>
    </source>
</evidence>
<proteinExistence type="predicted"/>
<name>A0A645IN47_9ZZZZ</name>
<organism evidence="1">
    <name type="scientific">bioreactor metagenome</name>
    <dbReference type="NCBI Taxonomy" id="1076179"/>
    <lineage>
        <taxon>unclassified sequences</taxon>
        <taxon>metagenomes</taxon>
        <taxon>ecological metagenomes</taxon>
    </lineage>
</organism>
<dbReference type="AlphaFoldDB" id="A0A645IN47"/>